<accession>A0A0F9SBT6</accession>
<sequence length="237" mass="26244">MGSFTDVLRAFVEKALYSQAISSANPNHVNKTDSVDINPGDFDRILETEIDKAIQSSPQAKKTNEKMTEYEGGNVEKIQALSSKSFSNVQQLAHGPFTFISSILTRQLAKAVTGVGIALIIMQFINFAIDEAMKPGRFLDRRFKRIAGDEILQFITHQEQEKLRRGFTEVRVTTQGGLRGGASQVSGNLFQHQTVSGTLGSPTEYKQDVQIEDKGGRVHPYSNVDADGNPVMPRRIR</sequence>
<evidence type="ECO:0000313" key="2">
    <source>
        <dbReference type="EMBL" id="KKN26838.1"/>
    </source>
</evidence>
<dbReference type="AlphaFoldDB" id="A0A0F9SBT6"/>
<gene>
    <name evidence="2" type="ORF">LCGC14_0870700</name>
</gene>
<organism evidence="2">
    <name type="scientific">marine sediment metagenome</name>
    <dbReference type="NCBI Taxonomy" id="412755"/>
    <lineage>
        <taxon>unclassified sequences</taxon>
        <taxon>metagenomes</taxon>
        <taxon>ecological metagenomes</taxon>
    </lineage>
</organism>
<protein>
    <submittedName>
        <fullName evidence="2">Uncharacterized protein</fullName>
    </submittedName>
</protein>
<evidence type="ECO:0000256" key="1">
    <source>
        <dbReference type="SAM" id="MobiDB-lite"/>
    </source>
</evidence>
<comment type="caution">
    <text evidence="2">The sequence shown here is derived from an EMBL/GenBank/DDBJ whole genome shotgun (WGS) entry which is preliminary data.</text>
</comment>
<reference evidence="2" key="1">
    <citation type="journal article" date="2015" name="Nature">
        <title>Complex archaea that bridge the gap between prokaryotes and eukaryotes.</title>
        <authorList>
            <person name="Spang A."/>
            <person name="Saw J.H."/>
            <person name="Jorgensen S.L."/>
            <person name="Zaremba-Niedzwiedzka K."/>
            <person name="Martijn J."/>
            <person name="Lind A.E."/>
            <person name="van Eijk R."/>
            <person name="Schleper C."/>
            <person name="Guy L."/>
            <person name="Ettema T.J."/>
        </authorList>
    </citation>
    <scope>NUCLEOTIDE SEQUENCE</scope>
</reference>
<name>A0A0F9SBT6_9ZZZZ</name>
<dbReference type="EMBL" id="LAZR01002690">
    <property type="protein sequence ID" value="KKN26838.1"/>
    <property type="molecule type" value="Genomic_DNA"/>
</dbReference>
<proteinExistence type="predicted"/>
<feature type="region of interest" description="Disordered" evidence="1">
    <location>
        <begin position="214"/>
        <end position="237"/>
    </location>
</feature>